<evidence type="ECO:0000259" key="1">
    <source>
        <dbReference type="Pfam" id="PF13614"/>
    </source>
</evidence>
<dbReference type="Pfam" id="PF13614">
    <property type="entry name" value="AAA_31"/>
    <property type="match status" value="1"/>
</dbReference>
<organism evidence="2 3">
    <name type="scientific">Sandaracinobacter neustonicus</name>
    <dbReference type="NCBI Taxonomy" id="1715348"/>
    <lineage>
        <taxon>Bacteria</taxon>
        <taxon>Pseudomonadati</taxon>
        <taxon>Pseudomonadota</taxon>
        <taxon>Alphaproteobacteria</taxon>
        <taxon>Sphingomonadales</taxon>
        <taxon>Sphingosinicellaceae</taxon>
        <taxon>Sandaracinobacter</taxon>
    </lineage>
</organism>
<dbReference type="EMBL" id="VFSU01000031">
    <property type="protein sequence ID" value="TPE59224.1"/>
    <property type="molecule type" value="Genomic_DNA"/>
</dbReference>
<dbReference type="SUPFAM" id="SSF52540">
    <property type="entry name" value="P-loop containing nucleoside triphosphate hydrolases"/>
    <property type="match status" value="1"/>
</dbReference>
<evidence type="ECO:0000313" key="3">
    <source>
        <dbReference type="Proteomes" id="UP000319897"/>
    </source>
</evidence>
<dbReference type="PANTHER" id="PTHR13696">
    <property type="entry name" value="P-LOOP CONTAINING NUCLEOSIDE TRIPHOSPHATE HYDROLASE"/>
    <property type="match status" value="1"/>
</dbReference>
<accession>A0A501XG06</accession>
<dbReference type="PANTHER" id="PTHR13696:SF52">
    <property type="entry name" value="PARA FAMILY PROTEIN CT_582"/>
    <property type="match status" value="1"/>
</dbReference>
<dbReference type="CDD" id="cd02042">
    <property type="entry name" value="ParAB_family"/>
    <property type="match status" value="1"/>
</dbReference>
<dbReference type="Proteomes" id="UP000319897">
    <property type="component" value="Unassembled WGS sequence"/>
</dbReference>
<dbReference type="RefSeq" id="WP_140929095.1">
    <property type="nucleotide sequence ID" value="NZ_VFSU01000031.1"/>
</dbReference>
<comment type="caution">
    <text evidence="2">The sequence shown here is derived from an EMBL/GenBank/DDBJ whole genome shotgun (WGS) entry which is preliminary data.</text>
</comment>
<dbReference type="Gene3D" id="3.40.50.300">
    <property type="entry name" value="P-loop containing nucleotide triphosphate hydrolases"/>
    <property type="match status" value="1"/>
</dbReference>
<feature type="domain" description="AAA" evidence="1">
    <location>
        <begin position="1"/>
        <end position="161"/>
    </location>
</feature>
<dbReference type="InterPro" id="IPR050678">
    <property type="entry name" value="DNA_Partitioning_ATPase"/>
</dbReference>
<dbReference type="AlphaFoldDB" id="A0A501XG06"/>
<dbReference type="OrthoDB" id="9804460at2"/>
<sequence length="242" mass="26255">MKSIAVFSIKGGVGKSACAVNLAHAAATTGGRRTLLWDLDSQGAATWLLQREPTPGQKARAALAGEEALPGLVLHTDFPNLDILPADRSLRRLEGDLAQSDKAKQLKKQLKSFTESYDRILIDCPPGLSELAERIFRAADLIVLPTIPSPLSERAAGQLRQELARGGINRPALLPVWSMVDARRKLHRETVSTHPDWPAIPYSTAVEQMAVHRAPVAQFQPNSPAARAFAGLWAQVEAALLR</sequence>
<evidence type="ECO:0000313" key="2">
    <source>
        <dbReference type="EMBL" id="TPE59224.1"/>
    </source>
</evidence>
<gene>
    <name evidence="2" type="ORF">FJQ54_14270</name>
</gene>
<keyword evidence="3" id="KW-1185">Reference proteome</keyword>
<dbReference type="InterPro" id="IPR027417">
    <property type="entry name" value="P-loop_NTPase"/>
</dbReference>
<proteinExistence type="predicted"/>
<reference evidence="2 3" key="1">
    <citation type="submission" date="2019-06" db="EMBL/GenBank/DDBJ databases">
        <authorList>
            <person name="Lee I."/>
            <person name="Jang G.I."/>
            <person name="Hwang C.Y."/>
        </authorList>
    </citation>
    <scope>NUCLEOTIDE SEQUENCE [LARGE SCALE GENOMIC DNA]</scope>
    <source>
        <strain evidence="2 3">PAMC 28131</strain>
    </source>
</reference>
<dbReference type="InterPro" id="IPR025669">
    <property type="entry name" value="AAA_dom"/>
</dbReference>
<protein>
    <submittedName>
        <fullName evidence="2">ParA family protein</fullName>
    </submittedName>
</protein>
<name>A0A501XG06_9SPHN</name>